<keyword evidence="3" id="KW-1003">Cell membrane</keyword>
<dbReference type="GO" id="GO:0008233">
    <property type="term" value="F:peptidase activity"/>
    <property type="evidence" value="ECO:0007669"/>
    <property type="project" value="InterPro"/>
</dbReference>
<dbReference type="Pfam" id="PF00664">
    <property type="entry name" value="ABC_membrane"/>
    <property type="match status" value="1"/>
</dbReference>
<dbReference type="Gene3D" id="1.20.1560.10">
    <property type="entry name" value="ABC transporter type 1, transmembrane domain"/>
    <property type="match status" value="1"/>
</dbReference>
<evidence type="ECO:0000313" key="14">
    <source>
        <dbReference type="EMBL" id="PWY53840.1"/>
    </source>
</evidence>
<dbReference type="PROSITE" id="PS50929">
    <property type="entry name" value="ABC_TM1F"/>
    <property type="match status" value="1"/>
</dbReference>
<dbReference type="NCBIfam" id="TIGR03375">
    <property type="entry name" value="type_I_sec_LssB"/>
    <property type="match status" value="1"/>
</dbReference>
<feature type="domain" description="ABC transmembrane type-1" evidence="12">
    <location>
        <begin position="166"/>
        <end position="446"/>
    </location>
</feature>
<dbReference type="CDD" id="cd18587">
    <property type="entry name" value="ABC_6TM_LapB_like"/>
    <property type="match status" value="1"/>
</dbReference>
<keyword evidence="2" id="KW-0813">Transport</keyword>
<keyword evidence="4 10" id="KW-0812">Transmembrane</keyword>
<dbReference type="RefSeq" id="WP_110144257.1">
    <property type="nucleotide sequence ID" value="NZ_QHJG01000063.1"/>
</dbReference>
<dbReference type="SMART" id="SM00382">
    <property type="entry name" value="AAA"/>
    <property type="match status" value="1"/>
</dbReference>
<dbReference type="InterPro" id="IPR027417">
    <property type="entry name" value="P-loop_NTPase"/>
</dbReference>
<dbReference type="Proteomes" id="UP000287374">
    <property type="component" value="Unassembled WGS sequence"/>
</dbReference>
<dbReference type="Pfam" id="PF03412">
    <property type="entry name" value="Peptidase_C39"/>
    <property type="match status" value="1"/>
</dbReference>
<dbReference type="InterPro" id="IPR039421">
    <property type="entry name" value="Type_1_exporter"/>
</dbReference>
<keyword evidence="6" id="KW-0378">Hydrolase</keyword>
<evidence type="ECO:0000313" key="16">
    <source>
        <dbReference type="Proteomes" id="UP000247152"/>
    </source>
</evidence>
<evidence type="ECO:0000259" key="13">
    <source>
        <dbReference type="PROSITE" id="PS50990"/>
    </source>
</evidence>
<dbReference type="InterPro" id="IPR003439">
    <property type="entry name" value="ABC_transporter-like_ATP-bd"/>
</dbReference>
<dbReference type="GO" id="GO:0005886">
    <property type="term" value="C:plasma membrane"/>
    <property type="evidence" value="ECO:0007669"/>
    <property type="project" value="UniProtKB-SubCell"/>
</dbReference>
<dbReference type="FunFam" id="3.40.50.300:FF:000299">
    <property type="entry name" value="ABC transporter ATP-binding protein/permease"/>
    <property type="match status" value="1"/>
</dbReference>
<keyword evidence="9 10" id="KW-0472">Membrane</keyword>
<proteinExistence type="predicted"/>
<keyword evidence="17" id="KW-1185">Reference proteome</keyword>
<dbReference type="OrthoDB" id="9806127at2"/>
<dbReference type="PROSITE" id="PS50893">
    <property type="entry name" value="ABC_TRANSPORTER_2"/>
    <property type="match status" value="1"/>
</dbReference>
<dbReference type="Pfam" id="PF00005">
    <property type="entry name" value="ABC_tran"/>
    <property type="match status" value="1"/>
</dbReference>
<dbReference type="InterPro" id="IPR036640">
    <property type="entry name" value="ABC1_TM_sf"/>
</dbReference>
<sequence>MDKSAENKETFSDPLLDCLVILTMLNHRPLSADVLRAGLPLENNRLTPALFIRAAERVGFTARVVKRSLSHISKLVLPVVLLLKNDEACILNKIIDTETVELILSDHGGGIQQKSLDDLEESYTGQAIFIAPVFKYETRSEAKPRENIDKLSWFWSTLSRYRYIYIQVILAAFLVNIFNLVMPLFIMNVYNRVIPNNANVTLWVLVIGVLMINFFDFILRLLRGYLIDVSGKKADVVMASTLFQQAISIRLMNKPNSVGAFVNNLREFEVLRDFFTSATLTTIIDLPFVILFFVLIAYLGSWIVLIPLIIVPLILLAAYILEKPMREAVIKSLQGAMQKHAILVETVTAIETVKSLNAEGQMQKKWEQYVGTTARDSLKMRYFSNLIITITNYGQQFITVGMIALGVYMIEEGSMSLGGLIATNILAGRILAPLSSLAGILTRLQQARLSLENLNDLMSLPIERPENKRFLHLPKIEGTIEFDKVSFQYPGQQILALDKVSFKIKAGERVAFIGRIGSGKSTIQRLLLGLYQPKEGNIYIDGINIEQLDPVDLRKNMGFVPQDSMLFYGTVRDNISMGMPWADDAAIINAGYLGGVDRFVNHHPEGFDMMIGERGEGLSGGQRQSIALARGLLSDPPIWLFDEPTSAMDMATEQETIQRLLALKERKTIILVTHKVSLFPLVERLIMMDNGHIIIDGPKNEVIDVLQKAQALEKQKQSQQFSSSVPNQEGK</sequence>
<keyword evidence="7" id="KW-0067">ATP-binding</keyword>
<dbReference type="Gene3D" id="3.40.50.300">
    <property type="entry name" value="P-loop containing nucleotide triphosphate hydrolases"/>
    <property type="match status" value="1"/>
</dbReference>
<dbReference type="CDD" id="cd03245">
    <property type="entry name" value="ABCC_bacteriocin_exporters"/>
    <property type="match status" value="1"/>
</dbReference>
<feature type="transmembrane region" description="Helical" evidence="10">
    <location>
        <begin position="416"/>
        <end position="441"/>
    </location>
</feature>
<dbReference type="InterPro" id="IPR017750">
    <property type="entry name" value="ATPase_T1SS"/>
</dbReference>
<dbReference type="Proteomes" id="UP000247152">
    <property type="component" value="Unassembled WGS sequence"/>
</dbReference>
<evidence type="ECO:0000256" key="4">
    <source>
        <dbReference type="ARBA" id="ARBA00022692"/>
    </source>
</evidence>
<reference evidence="15 17" key="2">
    <citation type="submission" date="2018-12" db="EMBL/GenBank/DDBJ databases">
        <title>Legionella sp,whole genome shotgun sequence.</title>
        <authorList>
            <person name="Wu H."/>
        </authorList>
    </citation>
    <scope>NUCLEOTIDE SEQUENCE [LARGE SCALE GENOMIC DNA]</scope>
    <source>
        <strain evidence="15">Km489</strain>
        <strain evidence="17">km489</strain>
    </source>
</reference>
<reference evidence="14 16" key="1">
    <citation type="submission" date="2018-05" db="EMBL/GenBank/DDBJ databases">
        <title>Legionella qingyii sp.nov., whole genome shotgun sequence.</title>
        <authorList>
            <person name="Wu H."/>
            <person name="Zhu Q."/>
            <person name="Hu C."/>
        </authorList>
    </citation>
    <scope>NUCLEOTIDE SEQUENCE [LARGE SCALE GENOMIC DNA]</scope>
    <source>
        <strain evidence="14 16">HEB18</strain>
    </source>
</reference>
<evidence type="ECO:0000259" key="11">
    <source>
        <dbReference type="PROSITE" id="PS50893"/>
    </source>
</evidence>
<evidence type="ECO:0000313" key="17">
    <source>
        <dbReference type="Proteomes" id="UP000287374"/>
    </source>
</evidence>
<dbReference type="EMBL" id="RZGX01000037">
    <property type="protein sequence ID" value="RUR18469.1"/>
    <property type="molecule type" value="Genomic_DNA"/>
</dbReference>
<feature type="transmembrane region" description="Helical" evidence="10">
    <location>
        <begin position="202"/>
        <end position="222"/>
    </location>
</feature>
<evidence type="ECO:0000256" key="8">
    <source>
        <dbReference type="ARBA" id="ARBA00022989"/>
    </source>
</evidence>
<dbReference type="GO" id="GO:0006508">
    <property type="term" value="P:proteolysis"/>
    <property type="evidence" value="ECO:0007669"/>
    <property type="project" value="InterPro"/>
</dbReference>
<dbReference type="EMBL" id="QHJG01000063">
    <property type="protein sequence ID" value="PWY53840.1"/>
    <property type="molecule type" value="Genomic_DNA"/>
</dbReference>
<evidence type="ECO:0000256" key="10">
    <source>
        <dbReference type="SAM" id="Phobius"/>
    </source>
</evidence>
<evidence type="ECO:0000256" key="6">
    <source>
        <dbReference type="ARBA" id="ARBA00022801"/>
    </source>
</evidence>
<protein>
    <submittedName>
        <fullName evidence="14">Type I secretion system permease/ATPase</fullName>
    </submittedName>
</protein>
<evidence type="ECO:0000256" key="5">
    <source>
        <dbReference type="ARBA" id="ARBA00022741"/>
    </source>
</evidence>
<dbReference type="AlphaFoldDB" id="A0A317U0G5"/>
<feature type="transmembrane region" description="Helical" evidence="10">
    <location>
        <begin position="274"/>
        <end position="296"/>
    </location>
</feature>
<gene>
    <name evidence="14" type="ORF">DGG96_20180</name>
    <name evidence="15" type="ORF">ELY20_16555</name>
</gene>
<feature type="transmembrane region" description="Helical" evidence="10">
    <location>
        <begin position="386"/>
        <end position="410"/>
    </location>
</feature>
<dbReference type="PANTHER" id="PTHR43394">
    <property type="entry name" value="ATP-DEPENDENT PERMEASE MDL1, MITOCHONDRIAL"/>
    <property type="match status" value="1"/>
</dbReference>
<evidence type="ECO:0000256" key="2">
    <source>
        <dbReference type="ARBA" id="ARBA00022448"/>
    </source>
</evidence>
<dbReference type="SUPFAM" id="SSF52540">
    <property type="entry name" value="P-loop containing nucleoside triphosphate hydrolases"/>
    <property type="match status" value="1"/>
</dbReference>
<keyword evidence="8 10" id="KW-1133">Transmembrane helix</keyword>
<dbReference type="InterPro" id="IPR003593">
    <property type="entry name" value="AAA+_ATPase"/>
</dbReference>
<dbReference type="CDD" id="cd02421">
    <property type="entry name" value="Peptidase_C39_likeD"/>
    <property type="match status" value="1"/>
</dbReference>
<dbReference type="PROSITE" id="PS50990">
    <property type="entry name" value="PEPTIDASE_C39"/>
    <property type="match status" value="1"/>
</dbReference>
<evidence type="ECO:0000256" key="7">
    <source>
        <dbReference type="ARBA" id="ARBA00022840"/>
    </source>
</evidence>
<name>A0A317U0G5_9GAMM</name>
<dbReference type="Gene3D" id="3.90.70.10">
    <property type="entry name" value="Cysteine proteinases"/>
    <property type="match status" value="1"/>
</dbReference>
<evidence type="ECO:0000313" key="15">
    <source>
        <dbReference type="EMBL" id="RUR18469.1"/>
    </source>
</evidence>
<dbReference type="GO" id="GO:0005524">
    <property type="term" value="F:ATP binding"/>
    <property type="evidence" value="ECO:0007669"/>
    <property type="project" value="UniProtKB-KW"/>
</dbReference>
<feature type="transmembrane region" description="Helical" evidence="10">
    <location>
        <begin position="163"/>
        <end position="190"/>
    </location>
</feature>
<dbReference type="GO" id="GO:0015421">
    <property type="term" value="F:ABC-type oligopeptide transporter activity"/>
    <property type="evidence" value="ECO:0007669"/>
    <property type="project" value="TreeGrafter"/>
</dbReference>
<evidence type="ECO:0000256" key="9">
    <source>
        <dbReference type="ARBA" id="ARBA00023136"/>
    </source>
</evidence>
<evidence type="ECO:0000256" key="3">
    <source>
        <dbReference type="ARBA" id="ARBA00022475"/>
    </source>
</evidence>
<feature type="transmembrane region" description="Helical" evidence="10">
    <location>
        <begin position="302"/>
        <end position="321"/>
    </location>
</feature>
<keyword evidence="5" id="KW-0547">Nucleotide-binding</keyword>
<evidence type="ECO:0000259" key="12">
    <source>
        <dbReference type="PROSITE" id="PS50929"/>
    </source>
</evidence>
<dbReference type="SUPFAM" id="SSF90123">
    <property type="entry name" value="ABC transporter transmembrane region"/>
    <property type="match status" value="1"/>
</dbReference>
<organism evidence="14 16">
    <name type="scientific">Legionella qingyii</name>
    <dbReference type="NCBI Taxonomy" id="2184757"/>
    <lineage>
        <taxon>Bacteria</taxon>
        <taxon>Pseudomonadati</taxon>
        <taxon>Pseudomonadota</taxon>
        <taxon>Gammaproteobacteria</taxon>
        <taxon>Legionellales</taxon>
        <taxon>Legionellaceae</taxon>
        <taxon>Legionella</taxon>
    </lineage>
</organism>
<accession>A0A317U0G5</accession>
<evidence type="ECO:0000256" key="1">
    <source>
        <dbReference type="ARBA" id="ARBA00004651"/>
    </source>
</evidence>
<comment type="subcellular location">
    <subcellularLocation>
        <location evidence="1">Cell membrane</location>
        <topology evidence="1">Multi-pass membrane protein</topology>
    </subcellularLocation>
</comment>
<dbReference type="GO" id="GO:0016887">
    <property type="term" value="F:ATP hydrolysis activity"/>
    <property type="evidence" value="ECO:0007669"/>
    <property type="project" value="InterPro"/>
</dbReference>
<dbReference type="InterPro" id="IPR011527">
    <property type="entry name" value="ABC1_TM_dom"/>
</dbReference>
<feature type="domain" description="Peptidase C39" evidence="13">
    <location>
        <begin position="6"/>
        <end position="130"/>
    </location>
</feature>
<dbReference type="PANTHER" id="PTHR43394:SF1">
    <property type="entry name" value="ATP-BINDING CASSETTE SUB-FAMILY B MEMBER 10, MITOCHONDRIAL"/>
    <property type="match status" value="1"/>
</dbReference>
<feature type="domain" description="ABC transporter" evidence="11">
    <location>
        <begin position="480"/>
        <end position="715"/>
    </location>
</feature>
<comment type="caution">
    <text evidence="14">The sequence shown here is derived from an EMBL/GenBank/DDBJ whole genome shotgun (WGS) entry which is preliminary data.</text>
</comment>
<dbReference type="InterPro" id="IPR005074">
    <property type="entry name" value="Peptidase_C39"/>
</dbReference>